<dbReference type="InterPro" id="IPR050712">
    <property type="entry name" value="NAD(P)H-dep_reductase"/>
</dbReference>
<evidence type="ECO:0000313" key="3">
    <source>
        <dbReference type="Proteomes" id="UP001176883"/>
    </source>
</evidence>
<reference evidence="2" key="1">
    <citation type="submission" date="2023-07" db="EMBL/GenBank/DDBJ databases">
        <title>Two novel species in the genus Flavivirga.</title>
        <authorList>
            <person name="Kwon K."/>
        </authorList>
    </citation>
    <scope>NUCLEOTIDE SEQUENCE</scope>
    <source>
        <strain evidence="2">KCTC 52353</strain>
    </source>
</reference>
<name>A0ABT8W6D6_9FLAO</name>
<keyword evidence="3" id="KW-1185">Reference proteome</keyword>
<dbReference type="SUPFAM" id="SSF52218">
    <property type="entry name" value="Flavoproteins"/>
    <property type="match status" value="1"/>
</dbReference>
<protein>
    <submittedName>
        <fullName evidence="2">NAD(P)H-dependent oxidoreductase</fullName>
        <ecNumber evidence="2">1.-.-.-</ecNumber>
    </submittedName>
</protein>
<dbReference type="InterPro" id="IPR029039">
    <property type="entry name" value="Flavoprotein-like_sf"/>
</dbReference>
<dbReference type="PANTHER" id="PTHR30543">
    <property type="entry name" value="CHROMATE REDUCTASE"/>
    <property type="match status" value="1"/>
</dbReference>
<evidence type="ECO:0000313" key="2">
    <source>
        <dbReference type="EMBL" id="MDO5968634.1"/>
    </source>
</evidence>
<dbReference type="Proteomes" id="UP001176883">
    <property type="component" value="Unassembled WGS sequence"/>
</dbReference>
<dbReference type="EMBL" id="JAUOEK010000045">
    <property type="protein sequence ID" value="MDO5968634.1"/>
    <property type="molecule type" value="Genomic_DNA"/>
</dbReference>
<dbReference type="GO" id="GO:0016491">
    <property type="term" value="F:oxidoreductase activity"/>
    <property type="evidence" value="ECO:0007669"/>
    <property type="project" value="UniProtKB-KW"/>
</dbReference>
<keyword evidence="2" id="KW-0560">Oxidoreductase</keyword>
<dbReference type="Gene3D" id="3.40.50.360">
    <property type="match status" value="1"/>
</dbReference>
<feature type="domain" description="NADPH-dependent FMN reductase-like" evidence="1">
    <location>
        <begin position="6"/>
        <end position="144"/>
    </location>
</feature>
<proteinExistence type="predicted"/>
<comment type="caution">
    <text evidence="2">The sequence shown here is derived from an EMBL/GenBank/DDBJ whole genome shotgun (WGS) entry which is preliminary data.</text>
</comment>
<gene>
    <name evidence="2" type="ORF">Q4Q35_02330</name>
</gene>
<dbReference type="PANTHER" id="PTHR30543:SF21">
    <property type="entry name" value="NAD(P)H-DEPENDENT FMN REDUCTASE LOT6"/>
    <property type="match status" value="1"/>
</dbReference>
<dbReference type="InterPro" id="IPR005025">
    <property type="entry name" value="FMN_Rdtase-like_dom"/>
</dbReference>
<accession>A0ABT8W6D6</accession>
<organism evidence="2 3">
    <name type="scientific">Flavivirga aquimarina</name>
    <dbReference type="NCBI Taxonomy" id="2027862"/>
    <lineage>
        <taxon>Bacteria</taxon>
        <taxon>Pseudomonadati</taxon>
        <taxon>Bacteroidota</taxon>
        <taxon>Flavobacteriia</taxon>
        <taxon>Flavobacteriales</taxon>
        <taxon>Flavobacteriaceae</taxon>
        <taxon>Flavivirga</taxon>
    </lineage>
</organism>
<dbReference type="EC" id="1.-.-.-" evidence="2"/>
<sequence>MNKKLKILGINGSASKNSSNLSILNIITEIGKSRFELKIIDDLTELPHFKTELTDINVPKKIIEFRNEIEKADGIIICTPEYIFSIPSGLKNAIEWCVSTTAFSQKPIGLITASASGLKGHEELKLIMETVETKFVEDTTLLISGIKGKIDKNSSLKDLETKKQLDKFVNAFQKLILESK</sequence>
<evidence type="ECO:0000259" key="1">
    <source>
        <dbReference type="Pfam" id="PF03358"/>
    </source>
</evidence>
<dbReference type="RefSeq" id="WP_303276311.1">
    <property type="nucleotide sequence ID" value="NZ_JAUOEK010000045.1"/>
</dbReference>
<dbReference type="Pfam" id="PF03358">
    <property type="entry name" value="FMN_red"/>
    <property type="match status" value="1"/>
</dbReference>